<comment type="similarity">
    <text evidence="2">Belongs to the DAMOX/DASOX family.</text>
</comment>
<dbReference type="KEGG" id="sus:Acid_5446"/>
<evidence type="ECO:0000256" key="1">
    <source>
        <dbReference type="ARBA" id="ARBA00001974"/>
    </source>
</evidence>
<evidence type="ECO:0000256" key="2">
    <source>
        <dbReference type="ARBA" id="ARBA00006730"/>
    </source>
</evidence>
<evidence type="ECO:0000256" key="6">
    <source>
        <dbReference type="ARBA" id="ARBA00039101"/>
    </source>
</evidence>
<dbReference type="PANTHER" id="PTHR11530:SF11">
    <property type="entry name" value="D-ASPARTATE OXIDASE"/>
    <property type="match status" value="1"/>
</dbReference>
<dbReference type="AlphaFoldDB" id="Q01VC2"/>
<name>Q01VC2_SOLUE</name>
<organism evidence="10">
    <name type="scientific">Solibacter usitatus (strain Ellin6076)</name>
    <dbReference type="NCBI Taxonomy" id="234267"/>
    <lineage>
        <taxon>Bacteria</taxon>
        <taxon>Pseudomonadati</taxon>
        <taxon>Acidobacteriota</taxon>
        <taxon>Terriglobia</taxon>
        <taxon>Bryobacterales</taxon>
        <taxon>Solibacteraceae</taxon>
        <taxon>Candidatus Solibacter</taxon>
    </lineage>
</organism>
<dbReference type="GO" id="GO:0003884">
    <property type="term" value="F:D-amino-acid oxidase activity"/>
    <property type="evidence" value="ECO:0007669"/>
    <property type="project" value="UniProtKB-EC"/>
</dbReference>
<protein>
    <recommendedName>
        <fullName evidence="7">D-amino-acid oxidase</fullName>
        <ecNumber evidence="6">1.4.3.3</ecNumber>
    </recommendedName>
</protein>
<dbReference type="Gene3D" id="3.30.9.10">
    <property type="entry name" value="D-Amino Acid Oxidase, subunit A, domain 2"/>
    <property type="match status" value="2"/>
</dbReference>
<dbReference type="InterPro" id="IPR006311">
    <property type="entry name" value="TAT_signal"/>
</dbReference>
<dbReference type="HOGENOM" id="CLU_034311_6_0_0"/>
<evidence type="ECO:0000313" key="10">
    <source>
        <dbReference type="EMBL" id="ABJ86393.1"/>
    </source>
</evidence>
<dbReference type="STRING" id="234267.Acid_5446"/>
<comment type="catalytic activity">
    <reaction evidence="8">
        <text>a D-alpha-amino acid + O2 + H2O = a 2-oxocarboxylate + H2O2 + NH4(+)</text>
        <dbReference type="Rhea" id="RHEA:21816"/>
        <dbReference type="ChEBI" id="CHEBI:15377"/>
        <dbReference type="ChEBI" id="CHEBI:15379"/>
        <dbReference type="ChEBI" id="CHEBI:16240"/>
        <dbReference type="ChEBI" id="CHEBI:28938"/>
        <dbReference type="ChEBI" id="CHEBI:35179"/>
        <dbReference type="ChEBI" id="CHEBI:59871"/>
        <dbReference type="EC" id="1.4.3.3"/>
    </reaction>
    <physiologicalReaction direction="left-to-right" evidence="8">
        <dbReference type="Rhea" id="RHEA:21817"/>
    </physiologicalReaction>
</comment>
<evidence type="ECO:0000256" key="3">
    <source>
        <dbReference type="ARBA" id="ARBA00022630"/>
    </source>
</evidence>
<evidence type="ECO:0000256" key="7">
    <source>
        <dbReference type="ARBA" id="ARBA00039751"/>
    </source>
</evidence>
<dbReference type="Gene3D" id="3.40.50.720">
    <property type="entry name" value="NAD(P)-binding Rossmann-like Domain"/>
    <property type="match status" value="2"/>
</dbReference>
<dbReference type="PROSITE" id="PS51318">
    <property type="entry name" value="TAT"/>
    <property type="match status" value="1"/>
</dbReference>
<evidence type="ECO:0000256" key="4">
    <source>
        <dbReference type="ARBA" id="ARBA00022827"/>
    </source>
</evidence>
<feature type="domain" description="FAD dependent oxidoreductase" evidence="9">
    <location>
        <begin position="35"/>
        <end position="96"/>
    </location>
</feature>
<accession>Q01VC2</accession>
<evidence type="ECO:0000256" key="8">
    <source>
        <dbReference type="ARBA" id="ARBA00049547"/>
    </source>
</evidence>
<gene>
    <name evidence="10" type="ordered locus">Acid_5446</name>
</gene>
<dbReference type="InterPro" id="IPR023209">
    <property type="entry name" value="DAO"/>
</dbReference>
<evidence type="ECO:0000259" key="9">
    <source>
        <dbReference type="Pfam" id="PF01266"/>
    </source>
</evidence>
<dbReference type="InterPro" id="IPR006076">
    <property type="entry name" value="FAD-dep_OxRdtase"/>
</dbReference>
<keyword evidence="4" id="KW-0274">FAD</keyword>
<dbReference type="InParanoid" id="Q01VC2"/>
<dbReference type="InterPro" id="IPR006181">
    <property type="entry name" value="D-amino_acid_oxidase_CS"/>
</dbReference>
<feature type="domain" description="FAD dependent oxidoreductase" evidence="9">
    <location>
        <begin position="111"/>
        <end position="367"/>
    </location>
</feature>
<dbReference type="GO" id="GO:0071949">
    <property type="term" value="F:FAD binding"/>
    <property type="evidence" value="ECO:0007669"/>
    <property type="project" value="InterPro"/>
</dbReference>
<dbReference type="Pfam" id="PF01266">
    <property type="entry name" value="DAO"/>
    <property type="match status" value="2"/>
</dbReference>
<dbReference type="SUPFAM" id="SSF51971">
    <property type="entry name" value="Nucleotide-binding domain"/>
    <property type="match status" value="1"/>
</dbReference>
<keyword evidence="3" id="KW-0285">Flavoprotein</keyword>
<comment type="cofactor">
    <cofactor evidence="1">
        <name>FAD</name>
        <dbReference type="ChEBI" id="CHEBI:57692"/>
    </cofactor>
</comment>
<evidence type="ECO:0000256" key="5">
    <source>
        <dbReference type="ARBA" id="ARBA00023002"/>
    </source>
</evidence>
<dbReference type="PROSITE" id="PS51257">
    <property type="entry name" value="PROKAR_LIPOPROTEIN"/>
    <property type="match status" value="1"/>
</dbReference>
<keyword evidence="5" id="KW-0560">Oxidoreductase</keyword>
<sequence length="377" mass="41195" precursor="true">MTALTRRTFLGAAPLTLAGCAARRAALPPASPAARLPQVFVSPGRVIRTTVGLRPFRPGGFVVRAQKLDSKTVIHNYGHGGAGITLSWGTAQLAADEARAAGLKTSGPGECAVIGCGVIGLATARLLQERGYSPTIYAREMPPNTTSNLAGGLWEPVSLFDEPRVTPEFRRQFSEAARIAFRRYQSFAGEPYGVRWLPLYSLNREHAYAAPSPERPDSDIESLYPEARPLSPTENPFDVPYAYRRQTMLIEPAIYLSALIRDFHSAGGKIVIRDFPSTSALMELREPLLFNCTGLGARALFGDEDLIPIRGQLVVLLPQPELNYCTIGPSGVYMFPRHDGVLLGGSFERGVWNTDPDPTVTERILRDNSLLFGAMRR</sequence>
<dbReference type="GO" id="GO:0005737">
    <property type="term" value="C:cytoplasm"/>
    <property type="evidence" value="ECO:0007669"/>
    <property type="project" value="TreeGrafter"/>
</dbReference>
<reference evidence="10" key="1">
    <citation type="submission" date="2006-10" db="EMBL/GenBank/DDBJ databases">
        <title>Complete sequence of Solibacter usitatus Ellin6076.</title>
        <authorList>
            <consortium name="US DOE Joint Genome Institute"/>
            <person name="Copeland A."/>
            <person name="Lucas S."/>
            <person name="Lapidus A."/>
            <person name="Barry K."/>
            <person name="Detter J.C."/>
            <person name="Glavina del Rio T."/>
            <person name="Hammon N."/>
            <person name="Israni S."/>
            <person name="Dalin E."/>
            <person name="Tice H."/>
            <person name="Pitluck S."/>
            <person name="Thompson L.S."/>
            <person name="Brettin T."/>
            <person name="Bruce D."/>
            <person name="Han C."/>
            <person name="Tapia R."/>
            <person name="Gilna P."/>
            <person name="Schmutz J."/>
            <person name="Larimer F."/>
            <person name="Land M."/>
            <person name="Hauser L."/>
            <person name="Kyrpides N."/>
            <person name="Mikhailova N."/>
            <person name="Janssen P.H."/>
            <person name="Kuske C.R."/>
            <person name="Richardson P."/>
        </authorList>
    </citation>
    <scope>NUCLEOTIDE SEQUENCE</scope>
    <source>
        <strain evidence="10">Ellin6076</strain>
    </source>
</reference>
<dbReference type="PROSITE" id="PS00677">
    <property type="entry name" value="DAO"/>
    <property type="match status" value="1"/>
</dbReference>
<dbReference type="EC" id="1.4.3.3" evidence="6"/>
<dbReference type="PANTHER" id="PTHR11530">
    <property type="entry name" value="D-AMINO ACID OXIDASE"/>
    <property type="match status" value="1"/>
</dbReference>
<dbReference type="EMBL" id="CP000473">
    <property type="protein sequence ID" value="ABJ86393.1"/>
    <property type="molecule type" value="Genomic_DNA"/>
</dbReference>
<dbReference type="GO" id="GO:0019478">
    <property type="term" value="P:D-amino acid catabolic process"/>
    <property type="evidence" value="ECO:0007669"/>
    <property type="project" value="TreeGrafter"/>
</dbReference>
<proteinExistence type="inferred from homology"/>
<dbReference type="eggNOG" id="COG0665">
    <property type="taxonomic scope" value="Bacteria"/>
</dbReference>